<feature type="compositionally biased region" description="Polar residues" evidence="3">
    <location>
        <begin position="47"/>
        <end position="73"/>
    </location>
</feature>
<feature type="region of interest" description="Disordered" evidence="3">
    <location>
        <begin position="889"/>
        <end position="959"/>
    </location>
</feature>
<evidence type="ECO:0000256" key="2">
    <source>
        <dbReference type="PIRSR" id="PIRSR630564-2"/>
    </source>
</evidence>
<feature type="region of interest" description="Disordered" evidence="3">
    <location>
        <begin position="603"/>
        <end position="623"/>
    </location>
</feature>
<dbReference type="GO" id="GO:0004438">
    <property type="term" value="F:phosphatidylinositol-3-phosphate phosphatase activity"/>
    <property type="evidence" value="ECO:0007669"/>
    <property type="project" value="TreeGrafter"/>
</dbReference>
<feature type="region of interest" description="Disordered" evidence="3">
    <location>
        <begin position="119"/>
        <end position="139"/>
    </location>
</feature>
<dbReference type="InterPro" id="IPR016130">
    <property type="entry name" value="Tyr_Pase_AS"/>
</dbReference>
<proteinExistence type="predicted"/>
<reference evidence="5" key="1">
    <citation type="submission" date="2023-08" db="EMBL/GenBank/DDBJ databases">
        <title>Black Yeasts Isolated from many extreme environments.</title>
        <authorList>
            <person name="Coleine C."/>
            <person name="Stajich J.E."/>
            <person name="Selbmann L."/>
        </authorList>
    </citation>
    <scope>NUCLEOTIDE SEQUENCE</scope>
    <source>
        <strain evidence="5">CCFEE 5401</strain>
    </source>
</reference>
<sequence>MAGTHGGDMGVRNVKLHHRGKTEKGVLTLGRDHLVFTYVVDAATSAESGGRSSIQSSRTPRFSADSSSVSQRSLEVPPSDAAAGRAAIKAASERQKPRTKSTWVAYAMINSCVLRPSHSRHQAVSSEPHDDSGVVGDGSDDMFPPSYGTGAYGRPSTDSPHFMPSPLRPASPAIGNEAENSAFESGRSPALRIKCRDFRQMAFHFYAGANDEKTADDIAREVFFALRSRCCPNKIEDMLAFHFPSPPEERQAALPPYDARREFARMGIGEKAPDGPGSAWRITDINNNYEYSPTYPSLLCVPRAVSDNLLKYGGEFRSKSRIPALSYLHSNGGSITRSSQPRVGVQGKRNPQDERLVSAIFSSHTPPMSPVAELPNQLASTSLAESDDLGPMKMNMAEAKSSASGPSQKAEEDTDLAPESLPARRRVYGSSRRNLIVDARPRINALANRATGGGIEDIANYAGSGDVPVERVMLNIQNIHVMRDSLQRVIDSLGSADYLAMPPNQDLLRKSGWLGHIAGLLEGSELVVRAVGLGASHALVHCSDGWDRTAQVSALAQVMLDPYARTLDGFVSLIRKDFLSFGHKFQDRSGSLGSEKWFEIENERIAPSRSREEGSTQPTGLNAMGAKALTGAKSWFDKNRASIFRQQNASEDNLSDAASRPASPPPNGILHSPASANSKADKEHHMSEKEISPVFHQFLDATYQLQHQYPDAFEFNERFLLRLLYHVYAGQYVEFLFNCERDRAQYADKLPSVWGHFFARRAEFINPSFAGMNSLLFAKRGADGQIGVRWWSKLFGVPDEQMNVPRTLFARPPLPQALDVHTSSSSSLTDRVTEPEVALRPAKSPPALGSIGAQDGAAEEPLIQTLGQPSTETDPNMVIIPVDAAVEPSARDQDDFDAPSQPRTSTSTVVVGPQDPEAEDGDPLGVTEKKVSTTTNNNRGSDEGRLDFAAFASQNRFRD</sequence>
<evidence type="ECO:0000313" key="5">
    <source>
        <dbReference type="EMBL" id="KAK5112119.1"/>
    </source>
</evidence>
<dbReference type="InterPro" id="IPR029021">
    <property type="entry name" value="Prot-tyrosine_phosphatase-like"/>
</dbReference>
<feature type="region of interest" description="Disordered" evidence="3">
    <location>
        <begin position="398"/>
        <end position="423"/>
    </location>
</feature>
<dbReference type="PANTHER" id="PTHR10807">
    <property type="entry name" value="MYOTUBULARIN-RELATED"/>
    <property type="match status" value="1"/>
</dbReference>
<dbReference type="AlphaFoldDB" id="A0AAN7TEK7"/>
<dbReference type="EMBL" id="JAVRRL010000033">
    <property type="protein sequence ID" value="KAK5112119.1"/>
    <property type="molecule type" value="Genomic_DNA"/>
</dbReference>
<dbReference type="GO" id="GO:0046856">
    <property type="term" value="P:phosphatidylinositol dephosphorylation"/>
    <property type="evidence" value="ECO:0007669"/>
    <property type="project" value="TreeGrafter"/>
</dbReference>
<dbReference type="GO" id="GO:0016020">
    <property type="term" value="C:membrane"/>
    <property type="evidence" value="ECO:0007669"/>
    <property type="project" value="TreeGrafter"/>
</dbReference>
<dbReference type="Pfam" id="PF06602">
    <property type="entry name" value="Myotub-related"/>
    <property type="match status" value="1"/>
</dbReference>
<name>A0AAN7TEK7_9PEZI</name>
<feature type="binding site" evidence="2">
    <location>
        <begin position="542"/>
        <end position="548"/>
    </location>
    <ligand>
        <name>substrate</name>
    </ligand>
</feature>
<dbReference type="PROSITE" id="PS51339">
    <property type="entry name" value="PPASE_MYOTUBULARIN"/>
    <property type="match status" value="1"/>
</dbReference>
<evidence type="ECO:0000256" key="3">
    <source>
        <dbReference type="SAM" id="MobiDB-lite"/>
    </source>
</evidence>
<evidence type="ECO:0000259" key="4">
    <source>
        <dbReference type="PROSITE" id="PS51339"/>
    </source>
</evidence>
<comment type="caution">
    <text evidence="5">The sequence shown here is derived from an EMBL/GenBank/DDBJ whole genome shotgun (WGS) entry which is preliminary data.</text>
</comment>
<evidence type="ECO:0000313" key="6">
    <source>
        <dbReference type="Proteomes" id="UP001310890"/>
    </source>
</evidence>
<dbReference type="SUPFAM" id="SSF52799">
    <property type="entry name" value="(Phosphotyrosine protein) phosphatases II"/>
    <property type="match status" value="1"/>
</dbReference>
<feature type="binding site" evidence="2">
    <location>
        <begin position="478"/>
        <end position="479"/>
    </location>
    <ligand>
        <name>substrate</name>
    </ligand>
</feature>
<feature type="compositionally biased region" description="Basic and acidic residues" evidence="3">
    <location>
        <begin position="603"/>
        <end position="614"/>
    </location>
</feature>
<dbReference type="PROSITE" id="PS00383">
    <property type="entry name" value="TYR_PHOSPHATASE_1"/>
    <property type="match status" value="1"/>
</dbReference>
<protein>
    <recommendedName>
        <fullName evidence="4">Myotubularin phosphatase domain-containing protein</fullName>
    </recommendedName>
</protein>
<dbReference type="InterPro" id="IPR010569">
    <property type="entry name" value="Myotubularin-like_Pase_dom"/>
</dbReference>
<dbReference type="PANTHER" id="PTHR10807:SF128">
    <property type="entry name" value="PHOSPHATIDYLINOSITOL-3,5-BISPHOSPHATE 3-PHOSPHATASE"/>
    <property type="match status" value="1"/>
</dbReference>
<feature type="region of interest" description="Disordered" evidence="3">
    <location>
        <begin position="820"/>
        <end position="853"/>
    </location>
</feature>
<feature type="domain" description="Myotubularin phosphatase" evidence="4">
    <location>
        <begin position="253"/>
        <end position="795"/>
    </location>
</feature>
<feature type="compositionally biased region" description="Polar residues" evidence="3">
    <location>
        <begin position="821"/>
        <end position="830"/>
    </location>
</feature>
<dbReference type="Proteomes" id="UP001310890">
    <property type="component" value="Unassembled WGS sequence"/>
</dbReference>
<feature type="active site" description="Phosphocysteine intermediate" evidence="1">
    <location>
        <position position="542"/>
    </location>
</feature>
<organism evidence="5 6">
    <name type="scientific">Meristemomyces frigidus</name>
    <dbReference type="NCBI Taxonomy" id="1508187"/>
    <lineage>
        <taxon>Eukaryota</taxon>
        <taxon>Fungi</taxon>
        <taxon>Dikarya</taxon>
        <taxon>Ascomycota</taxon>
        <taxon>Pezizomycotina</taxon>
        <taxon>Dothideomycetes</taxon>
        <taxon>Dothideomycetidae</taxon>
        <taxon>Mycosphaerellales</taxon>
        <taxon>Teratosphaeriaceae</taxon>
        <taxon>Meristemomyces</taxon>
    </lineage>
</organism>
<dbReference type="GO" id="GO:0005737">
    <property type="term" value="C:cytoplasm"/>
    <property type="evidence" value="ECO:0007669"/>
    <property type="project" value="TreeGrafter"/>
</dbReference>
<feature type="region of interest" description="Disordered" evidence="3">
    <location>
        <begin position="649"/>
        <end position="686"/>
    </location>
</feature>
<accession>A0AAN7TEK7</accession>
<gene>
    <name evidence="5" type="ORF">LTR62_004462</name>
</gene>
<feature type="region of interest" description="Disordered" evidence="3">
    <location>
        <begin position="47"/>
        <end position="81"/>
    </location>
</feature>
<dbReference type="InterPro" id="IPR030564">
    <property type="entry name" value="Myotubularin"/>
</dbReference>
<evidence type="ECO:0000256" key="1">
    <source>
        <dbReference type="PIRSR" id="PIRSR630564-1"/>
    </source>
</evidence>